<accession>A0A3E2NJM4</accession>
<dbReference type="InterPro" id="IPR021215">
    <property type="entry name" value="DUF2752"/>
</dbReference>
<evidence type="ECO:0000313" key="2">
    <source>
        <dbReference type="EMBL" id="RFZ81197.1"/>
    </source>
</evidence>
<sequence>MLNSLYIPCNLVLFGAWLQGYLLPCPFKFLTGIDCPGCGFQRSVLALLQGNLHQSFILYPATIPLLVVFAYSGLERFWKLDDNRSIIKKTIYISMASVILVSYCLKMTHTYLH</sequence>
<keyword evidence="1" id="KW-0472">Membrane</keyword>
<organism evidence="2 3">
    <name type="scientific">Mucilaginibacter terrenus</name>
    <dbReference type="NCBI Taxonomy" id="2482727"/>
    <lineage>
        <taxon>Bacteria</taxon>
        <taxon>Pseudomonadati</taxon>
        <taxon>Bacteroidota</taxon>
        <taxon>Sphingobacteriia</taxon>
        <taxon>Sphingobacteriales</taxon>
        <taxon>Sphingobacteriaceae</taxon>
        <taxon>Mucilaginibacter</taxon>
    </lineage>
</organism>
<proteinExistence type="predicted"/>
<name>A0A3E2NJM4_9SPHI</name>
<comment type="caution">
    <text evidence="2">The sequence shown here is derived from an EMBL/GenBank/DDBJ whole genome shotgun (WGS) entry which is preliminary data.</text>
</comment>
<dbReference type="Pfam" id="PF10825">
    <property type="entry name" value="DUF2752"/>
    <property type="match status" value="1"/>
</dbReference>
<dbReference type="OrthoDB" id="9815897at2"/>
<keyword evidence="1" id="KW-0812">Transmembrane</keyword>
<keyword evidence="3" id="KW-1185">Reference proteome</keyword>
<evidence type="ECO:0000313" key="3">
    <source>
        <dbReference type="Proteomes" id="UP000260823"/>
    </source>
</evidence>
<keyword evidence="1" id="KW-1133">Transmembrane helix</keyword>
<dbReference type="Proteomes" id="UP000260823">
    <property type="component" value="Unassembled WGS sequence"/>
</dbReference>
<feature type="transmembrane region" description="Helical" evidence="1">
    <location>
        <begin position="90"/>
        <end position="112"/>
    </location>
</feature>
<gene>
    <name evidence="2" type="ORF">DYU05_19625</name>
</gene>
<dbReference type="AlphaFoldDB" id="A0A3E2NJM4"/>
<feature type="transmembrane region" description="Helical" evidence="1">
    <location>
        <begin position="57"/>
        <end position="78"/>
    </location>
</feature>
<reference evidence="2 3" key="1">
    <citation type="submission" date="2018-08" db="EMBL/GenBank/DDBJ databases">
        <title>Mucilaginibacter terrae sp. nov., isolated from manganese diggings.</title>
        <authorList>
            <person name="Huang Y."/>
            <person name="Zhou Z."/>
        </authorList>
    </citation>
    <scope>NUCLEOTIDE SEQUENCE [LARGE SCALE GENOMIC DNA]</scope>
    <source>
        <strain evidence="2 3">ZH6</strain>
    </source>
</reference>
<dbReference type="RefSeq" id="WP_117384863.1">
    <property type="nucleotide sequence ID" value="NZ_QWDE01000006.1"/>
</dbReference>
<evidence type="ECO:0000256" key="1">
    <source>
        <dbReference type="SAM" id="Phobius"/>
    </source>
</evidence>
<protein>
    <submittedName>
        <fullName evidence="2">DUF2752 domain-containing protein</fullName>
    </submittedName>
</protein>
<dbReference type="EMBL" id="QWDE01000006">
    <property type="protein sequence ID" value="RFZ81197.1"/>
    <property type="molecule type" value="Genomic_DNA"/>
</dbReference>